<dbReference type="EMBL" id="AMZH03005042">
    <property type="protein sequence ID" value="RRT67447.1"/>
    <property type="molecule type" value="Genomic_DNA"/>
</dbReference>
<evidence type="ECO:0000313" key="1">
    <source>
        <dbReference type="EMBL" id="RRT67447.1"/>
    </source>
</evidence>
<name>A0A426ZTU8_ENSVE</name>
<comment type="caution">
    <text evidence="1">The sequence shown here is derived from an EMBL/GenBank/DDBJ whole genome shotgun (WGS) entry which is preliminary data.</text>
</comment>
<accession>A0A426ZTU8</accession>
<dbReference type="PROSITE" id="PS51257">
    <property type="entry name" value="PROKAR_LIPOPROTEIN"/>
    <property type="match status" value="1"/>
</dbReference>
<dbReference type="AlphaFoldDB" id="A0A426ZTU8"/>
<gene>
    <name evidence="1" type="ORF">B296_00024626</name>
</gene>
<dbReference type="Proteomes" id="UP000287651">
    <property type="component" value="Unassembled WGS sequence"/>
</dbReference>
<protein>
    <submittedName>
        <fullName evidence="1">Uncharacterized protein</fullName>
    </submittedName>
</protein>
<reference evidence="1 2" key="1">
    <citation type="journal article" date="2014" name="Agronomy (Basel)">
        <title>A Draft Genome Sequence for Ensete ventricosum, the Drought-Tolerant Tree Against Hunger.</title>
        <authorList>
            <person name="Harrison J."/>
            <person name="Moore K.A."/>
            <person name="Paszkiewicz K."/>
            <person name="Jones T."/>
            <person name="Grant M."/>
            <person name="Ambacheew D."/>
            <person name="Muzemil S."/>
            <person name="Studholme D.J."/>
        </authorList>
    </citation>
    <scope>NUCLEOTIDE SEQUENCE [LARGE SCALE GENOMIC DNA]</scope>
</reference>
<organism evidence="1 2">
    <name type="scientific">Ensete ventricosum</name>
    <name type="common">Abyssinian banana</name>
    <name type="synonym">Musa ensete</name>
    <dbReference type="NCBI Taxonomy" id="4639"/>
    <lineage>
        <taxon>Eukaryota</taxon>
        <taxon>Viridiplantae</taxon>
        <taxon>Streptophyta</taxon>
        <taxon>Embryophyta</taxon>
        <taxon>Tracheophyta</taxon>
        <taxon>Spermatophyta</taxon>
        <taxon>Magnoliopsida</taxon>
        <taxon>Liliopsida</taxon>
        <taxon>Zingiberales</taxon>
        <taxon>Musaceae</taxon>
        <taxon>Ensete</taxon>
    </lineage>
</organism>
<evidence type="ECO:0000313" key="2">
    <source>
        <dbReference type="Proteomes" id="UP000287651"/>
    </source>
</evidence>
<sequence length="155" mass="16385">MPIGWWRSFIGAERWHGREDGVPVNAHAAAAACKRDQSCNESSVPGQRRLGVVPVPPLIEEAIVFVRATDHGTGDDVRIRCFGVSPCPSTSARVVAAIAGGRSTSVAHMLRVSLPIAYQITHIPGIGSQDIVDLHEGKGWAGGVGNSIESANQVE</sequence>
<proteinExistence type="predicted"/>